<dbReference type="EMBL" id="JBHILM010000006">
    <property type="protein sequence ID" value="MFB5680705.1"/>
    <property type="molecule type" value="Genomic_DNA"/>
</dbReference>
<dbReference type="RefSeq" id="WP_375524503.1">
    <property type="nucleotide sequence ID" value="NZ_JBHILM010000006.1"/>
</dbReference>
<keyword evidence="3" id="KW-1185">Reference proteome</keyword>
<dbReference type="InterPro" id="IPR008979">
    <property type="entry name" value="Galactose-bd-like_sf"/>
</dbReference>
<dbReference type="SUPFAM" id="SSF49785">
    <property type="entry name" value="Galactose-binding domain-like"/>
    <property type="match status" value="1"/>
</dbReference>
<name>A0ABV5B4U8_9BACL</name>
<dbReference type="InterPro" id="IPR013736">
    <property type="entry name" value="Xaa-Pro_dipept_C"/>
</dbReference>
<accession>A0ABV5B4U8</accession>
<feature type="domain" description="Xaa-Pro dipeptidyl-peptidase C-terminal" evidence="1">
    <location>
        <begin position="1"/>
        <end position="252"/>
    </location>
</feature>
<dbReference type="Pfam" id="PF08530">
    <property type="entry name" value="PepX_C"/>
    <property type="match status" value="1"/>
</dbReference>
<dbReference type="NCBIfam" id="TIGR00976">
    <property type="entry name" value="CocE_NonD"/>
    <property type="match status" value="1"/>
</dbReference>
<evidence type="ECO:0000313" key="2">
    <source>
        <dbReference type="EMBL" id="MFB5680705.1"/>
    </source>
</evidence>
<dbReference type="SMART" id="SM00939">
    <property type="entry name" value="PepX_C"/>
    <property type="match status" value="1"/>
</dbReference>
<dbReference type="Proteomes" id="UP001580407">
    <property type="component" value="Unassembled WGS sequence"/>
</dbReference>
<gene>
    <name evidence="2" type="ORF">ACE3NQ_07260</name>
</gene>
<proteinExistence type="predicted"/>
<organism evidence="2 3">
    <name type="scientific">Paenibacillus terreus</name>
    <dbReference type="NCBI Taxonomy" id="1387834"/>
    <lineage>
        <taxon>Bacteria</taxon>
        <taxon>Bacillati</taxon>
        <taxon>Bacillota</taxon>
        <taxon>Bacilli</taxon>
        <taxon>Bacillales</taxon>
        <taxon>Paenibacillaceae</taxon>
        <taxon>Paenibacillus</taxon>
    </lineage>
</organism>
<dbReference type="Gene3D" id="2.60.120.260">
    <property type="entry name" value="Galactose-binding domain-like"/>
    <property type="match status" value="1"/>
</dbReference>
<protein>
    <submittedName>
        <fullName evidence="2">CocE/NonD family hydrolase</fullName>
    </submittedName>
</protein>
<dbReference type="InterPro" id="IPR005674">
    <property type="entry name" value="CocE/Ser_esterase"/>
</dbReference>
<sequence>MEWFAVHLKHEHSAPSHPVSYYRIGAGKWEHADAWPLAGVSRRMYLSADEGSSRITGRLGREPSASGKVQYEYDPQNPLPTHGGSALLAWIIPGFGGAPHGSLLQPDHRQRSDVLYFDSPVFEEPQNITGKIQVSLKVSTDAEDTAFSVKLMEVFPDGRSFNIVDGITSLVYRNNSDRPLVYTPGEPVDVKIEMWPTAWQLQKGSFIRVEVSSSNFPAYHVHSNFKGPWASQEATKIARQTVYVGKGESYIELPGKWADM</sequence>
<evidence type="ECO:0000313" key="3">
    <source>
        <dbReference type="Proteomes" id="UP001580407"/>
    </source>
</evidence>
<evidence type="ECO:0000259" key="1">
    <source>
        <dbReference type="SMART" id="SM00939"/>
    </source>
</evidence>
<keyword evidence="2" id="KW-0378">Hydrolase</keyword>
<comment type="caution">
    <text evidence="2">The sequence shown here is derived from an EMBL/GenBank/DDBJ whole genome shotgun (WGS) entry which is preliminary data.</text>
</comment>
<reference evidence="2 3" key="1">
    <citation type="submission" date="2024-09" db="EMBL/GenBank/DDBJ databases">
        <authorList>
            <person name="Ruan L."/>
        </authorList>
    </citation>
    <scope>NUCLEOTIDE SEQUENCE [LARGE SCALE GENOMIC DNA]</scope>
    <source>
        <strain evidence="2 3">D33</strain>
    </source>
</reference>
<dbReference type="GO" id="GO:0016787">
    <property type="term" value="F:hydrolase activity"/>
    <property type="evidence" value="ECO:0007669"/>
    <property type="project" value="UniProtKB-KW"/>
</dbReference>